<comment type="catalytic activity">
    <reaction evidence="3">
        <text>[protein]-peptidylproline (omega=180) = [protein]-peptidylproline (omega=0)</text>
        <dbReference type="Rhea" id="RHEA:16237"/>
        <dbReference type="Rhea" id="RHEA-COMP:10747"/>
        <dbReference type="Rhea" id="RHEA-COMP:10748"/>
        <dbReference type="ChEBI" id="CHEBI:83833"/>
        <dbReference type="ChEBI" id="CHEBI:83834"/>
        <dbReference type="EC" id="5.2.1.8"/>
    </reaction>
</comment>
<comment type="function">
    <text evidence="3">PPIases accelerate the folding of proteins. It catalyzes the cis-trans isomerization of proline imidic peptide bonds in oligopeptides.</text>
</comment>
<feature type="domain" description="PPIase cyclophilin-type" evidence="4">
    <location>
        <begin position="13"/>
        <end position="176"/>
    </location>
</feature>
<keyword evidence="6" id="KW-1185">Reference proteome</keyword>
<comment type="similarity">
    <text evidence="3">Belongs to the cyclophilin-type PPIase family.</text>
</comment>
<evidence type="ECO:0000313" key="5">
    <source>
        <dbReference type="EMBL" id="KAK2942962.1"/>
    </source>
</evidence>
<dbReference type="InterPro" id="IPR020892">
    <property type="entry name" value="Cyclophilin-type_PPIase_CS"/>
</dbReference>
<accession>A0ABQ9WTY7</accession>
<keyword evidence="1 3" id="KW-0697">Rotamase</keyword>
<name>A0ABQ9WTY7_9EUKA</name>
<dbReference type="PROSITE" id="PS50072">
    <property type="entry name" value="CSA_PPIASE_2"/>
    <property type="match status" value="1"/>
</dbReference>
<reference evidence="5 6" key="1">
    <citation type="journal article" date="2022" name="bioRxiv">
        <title>Genomics of Preaxostyla Flagellates Illuminates Evolutionary Transitions and the Path Towards Mitochondrial Loss.</title>
        <authorList>
            <person name="Novak L.V.F."/>
            <person name="Treitli S.C."/>
            <person name="Pyrih J."/>
            <person name="Halakuc P."/>
            <person name="Pipaliya S.V."/>
            <person name="Vacek V."/>
            <person name="Brzon O."/>
            <person name="Soukal P."/>
            <person name="Eme L."/>
            <person name="Dacks J.B."/>
            <person name="Karnkowska A."/>
            <person name="Elias M."/>
            <person name="Hampl V."/>
        </authorList>
    </citation>
    <scope>NUCLEOTIDE SEQUENCE [LARGE SCALE GENOMIC DNA]</scope>
    <source>
        <strain evidence="5">NAU3</strain>
        <tissue evidence="5">Gut</tissue>
    </source>
</reference>
<proteinExistence type="inferred from homology"/>
<protein>
    <recommendedName>
        <fullName evidence="3">Peptidyl-prolyl cis-trans isomerase</fullName>
        <shortName evidence="3">PPIase</shortName>
        <ecNumber evidence="3">5.2.1.8</ecNumber>
    </recommendedName>
</protein>
<evidence type="ECO:0000256" key="1">
    <source>
        <dbReference type="ARBA" id="ARBA00023110"/>
    </source>
</evidence>
<sequence>MIPQHQEPNPIAFFDISVGGTKMGRVEMELFADKCPKTAKNFLTFCTGEFERSHRPVGYKGCRFHRVLKDFMVQGGDFVNRDGTGLFSLYGDRFPDENFLVKHDCPGRLSMANNGPNSNGCQFFITCKPTPWLDGKNVCFGQVIKGMEVIRIIEQVSVRPPNSVPKVPIEITECGQM</sequence>
<keyword evidence="2 3" id="KW-0413">Isomerase</keyword>
<evidence type="ECO:0000259" key="4">
    <source>
        <dbReference type="PROSITE" id="PS50072"/>
    </source>
</evidence>
<dbReference type="Gene3D" id="2.40.100.10">
    <property type="entry name" value="Cyclophilin-like"/>
    <property type="match status" value="1"/>
</dbReference>
<dbReference type="Pfam" id="PF00160">
    <property type="entry name" value="Pro_isomerase"/>
    <property type="match status" value="1"/>
</dbReference>
<dbReference type="Proteomes" id="UP001281761">
    <property type="component" value="Unassembled WGS sequence"/>
</dbReference>
<dbReference type="InterPro" id="IPR002130">
    <property type="entry name" value="Cyclophilin-type_PPIase_dom"/>
</dbReference>
<dbReference type="PANTHER" id="PTHR11071:SF561">
    <property type="entry name" value="PEPTIDYL-PROLYL CIS-TRANS ISOMERASE D-RELATED"/>
    <property type="match status" value="1"/>
</dbReference>
<dbReference type="SUPFAM" id="SSF50891">
    <property type="entry name" value="Cyclophilin-like"/>
    <property type="match status" value="1"/>
</dbReference>
<dbReference type="PRINTS" id="PR00153">
    <property type="entry name" value="CSAPPISMRASE"/>
</dbReference>
<evidence type="ECO:0000256" key="3">
    <source>
        <dbReference type="RuleBase" id="RU363019"/>
    </source>
</evidence>
<evidence type="ECO:0000313" key="6">
    <source>
        <dbReference type="Proteomes" id="UP001281761"/>
    </source>
</evidence>
<evidence type="ECO:0000256" key="2">
    <source>
        <dbReference type="ARBA" id="ARBA00023235"/>
    </source>
</evidence>
<dbReference type="PIRSF" id="PIRSF001467">
    <property type="entry name" value="Peptidylpro_ismrse"/>
    <property type="match status" value="1"/>
</dbReference>
<dbReference type="InterPro" id="IPR024936">
    <property type="entry name" value="Cyclophilin-type_PPIase"/>
</dbReference>
<dbReference type="InterPro" id="IPR029000">
    <property type="entry name" value="Cyclophilin-like_dom_sf"/>
</dbReference>
<organism evidence="5 6">
    <name type="scientific">Blattamonas nauphoetae</name>
    <dbReference type="NCBI Taxonomy" id="2049346"/>
    <lineage>
        <taxon>Eukaryota</taxon>
        <taxon>Metamonada</taxon>
        <taxon>Preaxostyla</taxon>
        <taxon>Oxymonadida</taxon>
        <taxon>Blattamonas</taxon>
    </lineage>
</organism>
<dbReference type="GO" id="GO:0003755">
    <property type="term" value="F:peptidyl-prolyl cis-trans isomerase activity"/>
    <property type="evidence" value="ECO:0007669"/>
    <property type="project" value="UniProtKB-EC"/>
</dbReference>
<dbReference type="PANTHER" id="PTHR11071">
    <property type="entry name" value="PEPTIDYL-PROLYL CIS-TRANS ISOMERASE"/>
    <property type="match status" value="1"/>
</dbReference>
<dbReference type="EMBL" id="JARBJD010000372">
    <property type="protein sequence ID" value="KAK2942962.1"/>
    <property type="molecule type" value="Genomic_DNA"/>
</dbReference>
<comment type="caution">
    <text evidence="5">The sequence shown here is derived from an EMBL/GenBank/DDBJ whole genome shotgun (WGS) entry which is preliminary data.</text>
</comment>
<dbReference type="PROSITE" id="PS00170">
    <property type="entry name" value="CSA_PPIASE_1"/>
    <property type="match status" value="1"/>
</dbReference>
<gene>
    <name evidence="5" type="ORF">BLNAU_22121</name>
</gene>
<dbReference type="EC" id="5.2.1.8" evidence="3"/>